<evidence type="ECO:0000256" key="1">
    <source>
        <dbReference type="SAM" id="MobiDB-lite"/>
    </source>
</evidence>
<feature type="compositionally biased region" description="Low complexity" evidence="1">
    <location>
        <begin position="9"/>
        <end position="19"/>
    </location>
</feature>
<feature type="domain" description="U-box" evidence="2">
    <location>
        <begin position="19"/>
        <end position="86"/>
    </location>
</feature>
<keyword evidence="4" id="KW-1185">Reference proteome</keyword>
<organism evidence="3 4">
    <name type="scientific">Iris pallida</name>
    <name type="common">Sweet iris</name>
    <dbReference type="NCBI Taxonomy" id="29817"/>
    <lineage>
        <taxon>Eukaryota</taxon>
        <taxon>Viridiplantae</taxon>
        <taxon>Streptophyta</taxon>
        <taxon>Embryophyta</taxon>
        <taxon>Tracheophyta</taxon>
        <taxon>Spermatophyta</taxon>
        <taxon>Magnoliopsida</taxon>
        <taxon>Liliopsida</taxon>
        <taxon>Asparagales</taxon>
        <taxon>Iridaceae</taxon>
        <taxon>Iridoideae</taxon>
        <taxon>Irideae</taxon>
        <taxon>Iris</taxon>
    </lineage>
</organism>
<reference evidence="3" key="2">
    <citation type="submission" date="2023-04" db="EMBL/GenBank/DDBJ databases">
        <authorList>
            <person name="Bruccoleri R.E."/>
            <person name="Oakeley E.J."/>
            <person name="Faust A.-M."/>
            <person name="Dessus-Babus S."/>
            <person name="Altorfer M."/>
            <person name="Burckhardt D."/>
            <person name="Oertli M."/>
            <person name="Naumann U."/>
            <person name="Petersen F."/>
            <person name="Wong J."/>
        </authorList>
    </citation>
    <scope>NUCLEOTIDE SEQUENCE</scope>
    <source>
        <strain evidence="3">GSM-AAB239-AS_SAM_17_03QT</strain>
        <tissue evidence="3">Leaf</tissue>
    </source>
</reference>
<name>A0AAX6GQ62_IRIPA</name>
<comment type="caution">
    <text evidence="3">The sequence shown here is derived from an EMBL/GenBank/DDBJ whole genome shotgun (WGS) entry which is preliminary data.</text>
</comment>
<proteinExistence type="predicted"/>
<dbReference type="EMBL" id="JANAVB010017229">
    <property type="protein sequence ID" value="KAJ6830672.1"/>
    <property type="molecule type" value="Genomic_DNA"/>
</dbReference>
<dbReference type="Proteomes" id="UP001140949">
    <property type="component" value="Unassembled WGS sequence"/>
</dbReference>
<evidence type="ECO:0000259" key="2">
    <source>
        <dbReference type="Pfam" id="PF25598"/>
    </source>
</evidence>
<gene>
    <name evidence="3" type="ORF">M6B38_353510</name>
</gene>
<accession>A0AAX6GQ62</accession>
<dbReference type="Pfam" id="PF25598">
    <property type="entry name" value="ARM_PUB"/>
    <property type="match status" value="1"/>
</dbReference>
<evidence type="ECO:0000313" key="4">
    <source>
        <dbReference type="Proteomes" id="UP001140949"/>
    </source>
</evidence>
<sequence>MSSDQRPYPSSSTSPSTPTRASLSQPAKVSLVIDLLNEGTIDTKVNCVHFLEMLMEGKDFRLELVSSLSLLVGILRLVDESCNETSSSSSSFKSEAPEIPFNIHIVMKERLTISLLLSSGSRYGILFLTTS</sequence>
<reference evidence="3" key="1">
    <citation type="journal article" date="2023" name="GigaByte">
        <title>Genome assembly of the bearded iris, Iris pallida Lam.</title>
        <authorList>
            <person name="Bruccoleri R.E."/>
            <person name="Oakeley E.J."/>
            <person name="Faust A.M.E."/>
            <person name="Altorfer M."/>
            <person name="Dessus-Babus S."/>
            <person name="Burckhardt D."/>
            <person name="Oertli M."/>
            <person name="Naumann U."/>
            <person name="Petersen F."/>
            <person name="Wong J."/>
        </authorList>
    </citation>
    <scope>NUCLEOTIDE SEQUENCE</scope>
    <source>
        <strain evidence="3">GSM-AAB239-AS_SAM_17_03QT</strain>
    </source>
</reference>
<protein>
    <submittedName>
        <fullName evidence="3">U-box domain-containing protein 30-like</fullName>
    </submittedName>
</protein>
<dbReference type="InterPro" id="IPR058678">
    <property type="entry name" value="ARM_PUB"/>
</dbReference>
<dbReference type="AlphaFoldDB" id="A0AAX6GQ62"/>
<evidence type="ECO:0000313" key="3">
    <source>
        <dbReference type="EMBL" id="KAJ6830672.1"/>
    </source>
</evidence>
<feature type="region of interest" description="Disordered" evidence="1">
    <location>
        <begin position="1"/>
        <end position="25"/>
    </location>
</feature>